<keyword evidence="2" id="KW-0813">Transport</keyword>
<dbReference type="PROSITE" id="PS50893">
    <property type="entry name" value="ABC_TRANSPORTER_2"/>
    <property type="match status" value="1"/>
</dbReference>
<dbReference type="InterPro" id="IPR003593">
    <property type="entry name" value="AAA+_ATPase"/>
</dbReference>
<evidence type="ECO:0000313" key="13">
    <source>
        <dbReference type="Proteomes" id="UP000037084"/>
    </source>
</evidence>
<name>A0A0L8M8Q6_STRVG</name>
<keyword evidence="4" id="KW-0547">Nucleotide-binding</keyword>
<dbReference type="InterPro" id="IPR018449">
    <property type="entry name" value="NIL_domain"/>
</dbReference>
<proteinExistence type="inferred from homology"/>
<dbReference type="CDD" id="cd03258">
    <property type="entry name" value="ABC_MetN_methionine_transporter"/>
    <property type="match status" value="1"/>
</dbReference>
<keyword evidence="5 12" id="KW-0067">ATP-binding</keyword>
<dbReference type="GO" id="GO:0005524">
    <property type="term" value="F:ATP binding"/>
    <property type="evidence" value="ECO:0007669"/>
    <property type="project" value="UniProtKB-KW"/>
</dbReference>
<feature type="domain" description="ABC transporter" evidence="11">
    <location>
        <begin position="5"/>
        <end position="241"/>
    </location>
</feature>
<dbReference type="InterPro" id="IPR041701">
    <property type="entry name" value="MetN_ABC"/>
</dbReference>
<protein>
    <submittedName>
        <fullName evidence="12">Methionine ABC transporter ATP-binding protein</fullName>
    </submittedName>
</protein>
<evidence type="ECO:0000256" key="5">
    <source>
        <dbReference type="ARBA" id="ARBA00022840"/>
    </source>
</evidence>
<comment type="caution">
    <text evidence="12">The sequence shown here is derived from an EMBL/GenBank/DDBJ whole genome shotgun (WGS) entry which is preliminary data.</text>
</comment>
<dbReference type="PANTHER" id="PTHR43166:SF30">
    <property type="entry name" value="METHIONINE IMPORT ATP-BINDING PROTEIN METN"/>
    <property type="match status" value="1"/>
</dbReference>
<dbReference type="Gene3D" id="3.30.70.260">
    <property type="match status" value="1"/>
</dbReference>
<evidence type="ECO:0000256" key="6">
    <source>
        <dbReference type="ARBA" id="ARBA00022967"/>
    </source>
</evidence>
<dbReference type="RefSeq" id="WP_053174423.1">
    <property type="nucleotide sequence ID" value="NZ_LGUV01000346.1"/>
</dbReference>
<sequence length="338" mass="36229">MTAAVELRDVAKEFPGGSRAVDGVSLRVEAGTVFGVVGHSGAGKSTLLRLVNGLEEPTSGSVLLDGQDLSSLGERRLRPIRREIGMIFQQFNLFRSRTVLGNVLYPLRLAGTDRATARARAEETLDFVGLAGHGDRYPEQLSGGQRQRVGIARALATRPKVLLCDEATSALDPQTTGEVLALLRRINRELGVTILLITHEMEVVRTLCDRVAVMENGKVVESGEVYEVFARPRHATTAAFVRSARHSEPDAELLERLGARHPGRLITVPVADGLPALDGLSQLLHTHGVDFTLVHGGVGEVRGRPLGSVTLELRGETDAVEAVVAGLTVADRVEAGAR</sequence>
<reference evidence="13" key="1">
    <citation type="submission" date="2015-07" db="EMBL/GenBank/DDBJ databases">
        <authorList>
            <consortium name="Consortium for Microbial Forensics and Genomics (microFORGE)"/>
            <person name="Knight B.M."/>
            <person name="Roberts D.P."/>
            <person name="Lin D."/>
            <person name="Hari K."/>
            <person name="Fletcher J."/>
            <person name="Melcher U."/>
            <person name="Blagden T."/>
            <person name="Winegar R.A."/>
        </authorList>
    </citation>
    <scope>NUCLEOTIDE SEQUENCE [LARGE SCALE GENOMIC DNA]</scope>
    <source>
        <strain evidence="13">NRRL B-1447</strain>
    </source>
</reference>
<dbReference type="GO" id="GO:0005886">
    <property type="term" value="C:plasma membrane"/>
    <property type="evidence" value="ECO:0007669"/>
    <property type="project" value="UniProtKB-ARBA"/>
</dbReference>
<evidence type="ECO:0000256" key="9">
    <source>
        <dbReference type="ARBA" id="ARBA00054718"/>
    </source>
</evidence>
<dbReference type="FunFam" id="3.40.50.300:FF:000056">
    <property type="entry name" value="Cell division ATP-binding protein FtsE"/>
    <property type="match status" value="1"/>
</dbReference>
<evidence type="ECO:0000256" key="8">
    <source>
        <dbReference type="ARBA" id="ARBA00023136"/>
    </source>
</evidence>
<dbReference type="SUPFAM" id="SSF52540">
    <property type="entry name" value="P-loop containing nucleoside triphosphate hydrolases"/>
    <property type="match status" value="1"/>
</dbReference>
<evidence type="ECO:0000256" key="2">
    <source>
        <dbReference type="ARBA" id="ARBA00022448"/>
    </source>
</evidence>
<keyword evidence="6" id="KW-1278">Translocase</keyword>
<dbReference type="GO" id="GO:0006865">
    <property type="term" value="P:amino acid transport"/>
    <property type="evidence" value="ECO:0007669"/>
    <property type="project" value="UniProtKB-KW"/>
</dbReference>
<dbReference type="InterPro" id="IPR003439">
    <property type="entry name" value="ABC_transporter-like_ATP-bd"/>
</dbReference>
<keyword evidence="3" id="KW-1003">Cell membrane</keyword>
<dbReference type="Proteomes" id="UP000037084">
    <property type="component" value="Unassembled WGS sequence"/>
</dbReference>
<dbReference type="InterPro" id="IPR050086">
    <property type="entry name" value="MetN_ABC_transporter-like"/>
</dbReference>
<organism evidence="12 13">
    <name type="scientific">Streptomyces virginiae</name>
    <name type="common">Streptomyces cinnamonensis</name>
    <dbReference type="NCBI Taxonomy" id="1961"/>
    <lineage>
        <taxon>Bacteria</taxon>
        <taxon>Bacillati</taxon>
        <taxon>Actinomycetota</taxon>
        <taxon>Actinomycetes</taxon>
        <taxon>Kitasatosporales</taxon>
        <taxon>Streptomycetaceae</taxon>
        <taxon>Streptomyces</taxon>
    </lineage>
</organism>
<evidence type="ECO:0000256" key="7">
    <source>
        <dbReference type="ARBA" id="ARBA00022970"/>
    </source>
</evidence>
<dbReference type="EMBL" id="LGUV01000346">
    <property type="protein sequence ID" value="KOG46776.1"/>
    <property type="molecule type" value="Genomic_DNA"/>
</dbReference>
<dbReference type="PANTHER" id="PTHR43166">
    <property type="entry name" value="AMINO ACID IMPORT ATP-BINDING PROTEIN"/>
    <property type="match status" value="1"/>
</dbReference>
<comment type="subunit">
    <text evidence="10">Homodimer. Forms a membrane-associated complex with FtsX.</text>
</comment>
<dbReference type="InterPro" id="IPR027417">
    <property type="entry name" value="P-loop_NTPase"/>
</dbReference>
<evidence type="ECO:0000256" key="10">
    <source>
        <dbReference type="ARBA" id="ARBA00063837"/>
    </source>
</evidence>
<dbReference type="SUPFAM" id="SSF55021">
    <property type="entry name" value="ACT-like"/>
    <property type="match status" value="1"/>
</dbReference>
<dbReference type="PROSITE" id="PS00211">
    <property type="entry name" value="ABC_TRANSPORTER_1"/>
    <property type="match status" value="1"/>
</dbReference>
<dbReference type="AlphaFoldDB" id="A0A0L8M8Q6"/>
<dbReference type="SMART" id="SM00930">
    <property type="entry name" value="NIL"/>
    <property type="match status" value="1"/>
</dbReference>
<evidence type="ECO:0000313" key="12">
    <source>
        <dbReference type="EMBL" id="KOG46776.1"/>
    </source>
</evidence>
<dbReference type="PATRIC" id="fig|1961.12.peg.5796"/>
<keyword evidence="8" id="KW-0472">Membrane</keyword>
<gene>
    <name evidence="12" type="ORF">ADK75_25905</name>
</gene>
<evidence type="ECO:0000256" key="1">
    <source>
        <dbReference type="ARBA" id="ARBA00005417"/>
    </source>
</evidence>
<dbReference type="InterPro" id="IPR045865">
    <property type="entry name" value="ACT-like_dom_sf"/>
</dbReference>
<comment type="function">
    <text evidence="9">Part of the ABC transporter FtsEX involved in cellular division. Has ATPase activity.</text>
</comment>
<evidence type="ECO:0000259" key="11">
    <source>
        <dbReference type="PROSITE" id="PS50893"/>
    </source>
</evidence>
<dbReference type="GO" id="GO:0016887">
    <property type="term" value="F:ATP hydrolysis activity"/>
    <property type="evidence" value="ECO:0007669"/>
    <property type="project" value="InterPro"/>
</dbReference>
<dbReference type="InterPro" id="IPR017871">
    <property type="entry name" value="ABC_transporter-like_CS"/>
</dbReference>
<dbReference type="OrthoDB" id="9802264at2"/>
<dbReference type="Pfam" id="PF09383">
    <property type="entry name" value="NIL"/>
    <property type="match status" value="1"/>
</dbReference>
<dbReference type="SMART" id="SM00382">
    <property type="entry name" value="AAA"/>
    <property type="match status" value="1"/>
</dbReference>
<dbReference type="Pfam" id="PF00005">
    <property type="entry name" value="ABC_tran"/>
    <property type="match status" value="1"/>
</dbReference>
<dbReference type="Gene3D" id="3.40.50.300">
    <property type="entry name" value="P-loop containing nucleotide triphosphate hydrolases"/>
    <property type="match status" value="1"/>
</dbReference>
<evidence type="ECO:0000256" key="3">
    <source>
        <dbReference type="ARBA" id="ARBA00022475"/>
    </source>
</evidence>
<keyword evidence="7" id="KW-0029">Amino-acid transport</keyword>
<comment type="similarity">
    <text evidence="1">Belongs to the ABC transporter superfamily.</text>
</comment>
<evidence type="ECO:0000256" key="4">
    <source>
        <dbReference type="ARBA" id="ARBA00022741"/>
    </source>
</evidence>
<accession>A0A0L8M8Q6</accession>